<sequence length="162" mass="18895">MVRVHSIYAMAMIVWLLSTSNVFAEPSPVKMNVILERMYLDGEVSEEIREETVVSMKDIWKKYEGWQLVDMDDEQIVFQKTINDISPLLKANGYFGLTKNGTLSIFEGKPNKSSRVIQSFFQIDIKKLESRQHEQLKKGIRVISKSQYKDIIETYRHFALMP</sequence>
<accession>A0A7V9Z425</accession>
<feature type="chain" id="PRO_5030795314" evidence="1">
    <location>
        <begin position="25"/>
        <end position="162"/>
    </location>
</feature>
<dbReference type="Pfam" id="PF08955">
    <property type="entry name" value="BofC_C"/>
    <property type="match status" value="1"/>
</dbReference>
<evidence type="ECO:0000313" key="5">
    <source>
        <dbReference type="Proteomes" id="UP000523087"/>
    </source>
</evidence>
<dbReference type="Proteomes" id="UP000523087">
    <property type="component" value="Unassembled WGS sequence"/>
</dbReference>
<evidence type="ECO:0000259" key="2">
    <source>
        <dbReference type="Pfam" id="PF08955"/>
    </source>
</evidence>
<keyword evidence="1" id="KW-0732">Signal</keyword>
<dbReference type="Pfam" id="PF08977">
    <property type="entry name" value="BOFC_N"/>
    <property type="match status" value="1"/>
</dbReference>
<feature type="signal peptide" evidence="1">
    <location>
        <begin position="1"/>
        <end position="24"/>
    </location>
</feature>
<dbReference type="InterPro" id="IPR038118">
    <property type="entry name" value="BOFC_N_sf"/>
</dbReference>
<dbReference type="InterPro" id="IPR038117">
    <property type="entry name" value="BofC_C_sf"/>
</dbReference>
<evidence type="ECO:0000259" key="3">
    <source>
        <dbReference type="Pfam" id="PF08977"/>
    </source>
</evidence>
<dbReference type="EMBL" id="JACDUT010000001">
    <property type="protein sequence ID" value="MBA2873631.1"/>
    <property type="molecule type" value="Genomic_DNA"/>
</dbReference>
<comment type="caution">
    <text evidence="4">The sequence shown here is derived from an EMBL/GenBank/DDBJ whole genome shotgun (WGS) entry which is preliminary data.</text>
</comment>
<feature type="domain" description="Bypass-of-forespore C N-terminal" evidence="3">
    <location>
        <begin position="31"/>
        <end position="81"/>
    </location>
</feature>
<evidence type="ECO:0000313" key="4">
    <source>
        <dbReference type="EMBL" id="MBA2873631.1"/>
    </source>
</evidence>
<protein>
    <submittedName>
        <fullName evidence="4">Forespore regulator of the sigma-K checkpoint</fullName>
    </submittedName>
</protein>
<proteinExistence type="predicted"/>
<dbReference type="Gene3D" id="3.30.70.1740">
    <property type="entry name" value="Bypass-of-forespore C, C-terminal domain"/>
    <property type="match status" value="1"/>
</dbReference>
<organism evidence="4 5">
    <name type="scientific">Thermaerobacillus caldiproteolyticus</name>
    <dbReference type="NCBI Taxonomy" id="247480"/>
    <lineage>
        <taxon>Bacteria</taxon>
        <taxon>Bacillati</taxon>
        <taxon>Bacillota</taxon>
        <taxon>Bacilli</taxon>
        <taxon>Bacillales</taxon>
        <taxon>Anoxybacillaceae</taxon>
        <taxon>Thermaerobacillus</taxon>
    </lineage>
</organism>
<dbReference type="Gene3D" id="3.10.20.420">
    <property type="entry name" value="Bypass-of-forespore C, N-terminal domain"/>
    <property type="match status" value="1"/>
</dbReference>
<dbReference type="AlphaFoldDB" id="A0A7V9Z425"/>
<name>A0A7V9Z425_9BACL</name>
<dbReference type="InterPro" id="IPR015050">
    <property type="entry name" value="BofC_C"/>
</dbReference>
<gene>
    <name evidence="4" type="ORF">HNR31_000383</name>
</gene>
<reference evidence="4 5" key="1">
    <citation type="submission" date="2020-07" db="EMBL/GenBank/DDBJ databases">
        <title>Genomic Encyclopedia of Type Strains, Phase IV (KMG-IV): sequencing the most valuable type-strain genomes for metagenomic binning, comparative biology and taxonomic classification.</title>
        <authorList>
            <person name="Goeker M."/>
        </authorList>
    </citation>
    <scope>NUCLEOTIDE SEQUENCE [LARGE SCALE GENOMIC DNA]</scope>
    <source>
        <strain evidence="4 5">DSM 15730</strain>
    </source>
</reference>
<dbReference type="InterPro" id="IPR015071">
    <property type="entry name" value="BOFC_N"/>
</dbReference>
<feature type="domain" description="Bypass of forespore C C-terminal" evidence="2">
    <location>
        <begin position="83"/>
        <end position="156"/>
    </location>
</feature>
<keyword evidence="5" id="KW-1185">Reference proteome</keyword>
<evidence type="ECO:0000256" key="1">
    <source>
        <dbReference type="SAM" id="SignalP"/>
    </source>
</evidence>